<evidence type="ECO:0000313" key="2">
    <source>
        <dbReference type="EMBL" id="NYB74440.1"/>
    </source>
</evidence>
<dbReference type="AlphaFoldDB" id="A0A974GWV2"/>
<proteinExistence type="predicted"/>
<sequence>MDILNLLERIEDIIEESSKFPLSNKVMIDKEEVLEVINEIRLKLPDEINRASWVAKERQRILNEAQVEADELIEKVNHQQKYLIEEHEVTKRAQKFANQLIQEAEKKATEMKVSAYNYSDEILSKLQDRIREINNIIEANRDDLKNIH</sequence>
<accession>A0A974GWV2</accession>
<dbReference type="RefSeq" id="WP_179238131.1">
    <property type="nucleotide sequence ID" value="NZ_JACBNQ010000009.1"/>
</dbReference>
<dbReference type="EMBL" id="JACBNQ010000009">
    <property type="protein sequence ID" value="NYB74440.1"/>
    <property type="molecule type" value="Genomic_DNA"/>
</dbReference>
<protein>
    <submittedName>
        <fullName evidence="2">ATPase</fullName>
    </submittedName>
</protein>
<evidence type="ECO:0000313" key="3">
    <source>
        <dbReference type="Proteomes" id="UP000611629"/>
    </source>
</evidence>
<comment type="caution">
    <text evidence="2">The sequence shown here is derived from an EMBL/GenBank/DDBJ whole genome shotgun (WGS) entry which is preliminary data.</text>
</comment>
<gene>
    <name evidence="2" type="ORF">HZF24_09865</name>
</gene>
<organism evidence="2 3">
    <name type="scientific">Sedimentibacter hydroxybenzoicus DSM 7310</name>
    <dbReference type="NCBI Taxonomy" id="1123245"/>
    <lineage>
        <taxon>Bacteria</taxon>
        <taxon>Bacillati</taxon>
        <taxon>Bacillota</taxon>
        <taxon>Tissierellia</taxon>
        <taxon>Sedimentibacter</taxon>
    </lineage>
</organism>
<dbReference type="Proteomes" id="UP000611629">
    <property type="component" value="Unassembled WGS sequence"/>
</dbReference>
<keyword evidence="3" id="KW-1185">Reference proteome</keyword>
<feature type="coiled-coil region" evidence="1">
    <location>
        <begin position="55"/>
        <end position="82"/>
    </location>
</feature>
<evidence type="ECO:0000256" key="1">
    <source>
        <dbReference type="SAM" id="Coils"/>
    </source>
</evidence>
<reference evidence="2" key="1">
    <citation type="submission" date="2020-07" db="EMBL/GenBank/DDBJ databases">
        <title>Genomic analysis of a strain of Sedimentibacter Hydroxybenzoicus DSM7310.</title>
        <authorList>
            <person name="Ma S."/>
        </authorList>
    </citation>
    <scope>NUCLEOTIDE SEQUENCE</scope>
    <source>
        <strain evidence="2">DSM 7310</strain>
    </source>
</reference>
<name>A0A974GWV2_SEDHY</name>
<keyword evidence="1" id="KW-0175">Coiled coil</keyword>